<reference evidence="2 3" key="1">
    <citation type="journal article" date="2005" name="Int. J. Syst. Evol. Microbiol.">
        <title>Bacillus litoralis sp. nov., isolated from a tidal flat of the Yellow Sea in Korea.</title>
        <authorList>
            <person name="Yoon J.H."/>
            <person name="Oh T.K."/>
        </authorList>
    </citation>
    <scope>NUCLEOTIDE SEQUENCE [LARGE SCALE GENOMIC DNA]</scope>
    <source>
        <strain evidence="2 3">SW-211</strain>
    </source>
</reference>
<evidence type="ECO:0008006" key="4">
    <source>
        <dbReference type="Google" id="ProtNLM"/>
    </source>
</evidence>
<feature type="compositionally biased region" description="Basic and acidic residues" evidence="1">
    <location>
        <begin position="59"/>
        <end position="72"/>
    </location>
</feature>
<comment type="caution">
    <text evidence="2">The sequence shown here is derived from an EMBL/GenBank/DDBJ whole genome shotgun (WGS) entry which is preliminary data.</text>
</comment>
<evidence type="ECO:0000313" key="3">
    <source>
        <dbReference type="Proteomes" id="UP000321363"/>
    </source>
</evidence>
<feature type="compositionally biased region" description="Basic and acidic residues" evidence="1">
    <location>
        <begin position="36"/>
        <end position="52"/>
    </location>
</feature>
<dbReference type="AlphaFoldDB" id="A0A5C6W3J3"/>
<accession>A0A5C6W3J3</accession>
<gene>
    <name evidence="2" type="ORF">FS935_10970</name>
</gene>
<keyword evidence="3" id="KW-1185">Reference proteome</keyword>
<evidence type="ECO:0000256" key="1">
    <source>
        <dbReference type="SAM" id="MobiDB-lite"/>
    </source>
</evidence>
<dbReference type="Proteomes" id="UP000321363">
    <property type="component" value="Unassembled WGS sequence"/>
</dbReference>
<dbReference type="RefSeq" id="WP_146948514.1">
    <property type="nucleotide sequence ID" value="NZ_VOQF01000006.1"/>
</dbReference>
<sequence length="283" mass="32126">MKKWILSAVTYLIIVIFAYIVYDSYAVNVESKQMHKEEHKESENSATEDHGTHGNASSKESDEQHEHNKEENQINVQVQEANEDIIITLKDLSGNPLNDLEINHEKVMHLIVVDEHLDQYYHLHPEEMGAGQFKVKSQLNEGNYKAFVDIKSENLAYNVNPVPFEVGNPSTVEHNHASLEVDKNLEKVINENSVTLTTTNLVVGEPVTLTFDVHGAELEPYLGAMGHVVILDEKAEEYLHVHPPNEQETVFETEFPHAGIYKIWAEFQVNGEVTAYPFVVEVK</sequence>
<organism evidence="2 3">
    <name type="scientific">Metabacillus litoralis</name>
    <dbReference type="NCBI Taxonomy" id="152268"/>
    <lineage>
        <taxon>Bacteria</taxon>
        <taxon>Bacillati</taxon>
        <taxon>Bacillota</taxon>
        <taxon>Bacilli</taxon>
        <taxon>Bacillales</taxon>
        <taxon>Bacillaceae</taxon>
        <taxon>Metabacillus</taxon>
    </lineage>
</organism>
<dbReference type="OrthoDB" id="128043at2"/>
<evidence type="ECO:0000313" key="2">
    <source>
        <dbReference type="EMBL" id="TXC90453.1"/>
    </source>
</evidence>
<feature type="region of interest" description="Disordered" evidence="1">
    <location>
        <begin position="36"/>
        <end position="76"/>
    </location>
</feature>
<dbReference type="EMBL" id="VOQF01000006">
    <property type="protein sequence ID" value="TXC90453.1"/>
    <property type="molecule type" value="Genomic_DNA"/>
</dbReference>
<proteinExistence type="predicted"/>
<name>A0A5C6W3J3_9BACI</name>
<protein>
    <recommendedName>
        <fullName evidence="4">Secreted protein</fullName>
    </recommendedName>
</protein>